<sequence length="538" mass="58024">MKKQILAMSVIAALAGCDLDNKDALQVPATFGNDFTTEVGAQGTTGKGFTVDLTTGHGNANGTFIVNDVNFGEAEPNYDLTPEAMYGTFTLEYLQSGYASWTYDLDETHPDVAAILDNPDASLTEELTITTKDGSTQAITINIVGVDPTLPAEIAGALVANPSIRNTSAFGATSIYDPNFNQSKFVANATYDPSTDKVTPMKDDNGNTFGIVSDNGYGSLYIAESGDWEFKVNKKAKVPGDDTKTLADLLPLPDSDPVSDSVTITSVDGTTKTIQVNIYGAVPNFAPEILSYTDKDSQFEVMMSQLGVNDGQSGNGKITFKVKVTEDIARKATLSFGCSRNFHDSENRRVVTFYIQPTGELQMWAAELNPGIKPSNRETSGIYPSTIVTDIVTFDQSLVPGEWSEFTMTWQGAKLGTKALLHAWLDGEALTSDHYQMPTNPADGFVGPTLAGKLPTMCMNQFRFYVDADEQNGGIGALLVDDIQYYLDVDANPKKDSANAKLNESFANNVVGDIVKDIIVKNKTPYAASSEELKIARD</sequence>
<accession>A0A2S0VPE4</accession>
<evidence type="ECO:0000313" key="1">
    <source>
        <dbReference type="EMBL" id="AWB66069.1"/>
    </source>
</evidence>
<dbReference type="Proteomes" id="UP000244441">
    <property type="component" value="Chromosome"/>
</dbReference>
<name>A0A2S0VPE4_9ALTE</name>
<organism evidence="1 2">
    <name type="scientific">Saccharobesus litoralis</name>
    <dbReference type="NCBI Taxonomy" id="2172099"/>
    <lineage>
        <taxon>Bacteria</taxon>
        <taxon>Pseudomonadati</taxon>
        <taxon>Pseudomonadota</taxon>
        <taxon>Gammaproteobacteria</taxon>
        <taxon>Alteromonadales</taxon>
        <taxon>Alteromonadaceae</taxon>
        <taxon>Saccharobesus</taxon>
    </lineage>
</organism>
<dbReference type="EMBL" id="CP026604">
    <property type="protein sequence ID" value="AWB66069.1"/>
    <property type="molecule type" value="Genomic_DNA"/>
</dbReference>
<dbReference type="AlphaFoldDB" id="A0A2S0VPE4"/>
<reference evidence="1 2" key="1">
    <citation type="submission" date="2018-01" db="EMBL/GenBank/DDBJ databases">
        <title>Genome sequence of a Cantenovulum-like bacteria.</title>
        <authorList>
            <person name="Tan W.R."/>
            <person name="Lau N.-S."/>
            <person name="Go F."/>
            <person name="Amirul A.-A.A."/>
        </authorList>
    </citation>
    <scope>NUCLEOTIDE SEQUENCE [LARGE SCALE GENOMIC DNA]</scope>
    <source>
        <strain evidence="1 2">CCB-QB4</strain>
    </source>
</reference>
<dbReference type="InterPro" id="IPR010221">
    <property type="entry name" value="VCBS_dom"/>
</dbReference>
<protein>
    <submittedName>
        <fullName evidence="1">Uncharacterized protein</fullName>
    </submittedName>
</protein>
<dbReference type="RefSeq" id="WP_108602140.1">
    <property type="nucleotide sequence ID" value="NZ_CP026604.1"/>
</dbReference>
<keyword evidence="2" id="KW-1185">Reference proteome</keyword>
<dbReference type="PROSITE" id="PS51257">
    <property type="entry name" value="PROKAR_LIPOPROTEIN"/>
    <property type="match status" value="1"/>
</dbReference>
<proteinExistence type="predicted"/>
<dbReference type="NCBIfam" id="TIGR01965">
    <property type="entry name" value="VCBS_repeat"/>
    <property type="match status" value="2"/>
</dbReference>
<dbReference type="OrthoDB" id="6376206at2"/>
<dbReference type="KEGG" id="cate:C2869_06275"/>
<gene>
    <name evidence="1" type="ORF">C2869_06275</name>
</gene>
<evidence type="ECO:0000313" key="2">
    <source>
        <dbReference type="Proteomes" id="UP000244441"/>
    </source>
</evidence>